<evidence type="ECO:0008006" key="11">
    <source>
        <dbReference type="Google" id="ProtNLM"/>
    </source>
</evidence>
<comment type="similarity">
    <text evidence="1">Belongs to the glycosyltransferase group 1 family. Glycosyltransferase 4 subfamily.</text>
</comment>
<evidence type="ECO:0000256" key="1">
    <source>
        <dbReference type="ARBA" id="ARBA00009481"/>
    </source>
</evidence>
<dbReference type="Pfam" id="PF00534">
    <property type="entry name" value="Glycos_transf_1"/>
    <property type="match status" value="1"/>
</dbReference>
<evidence type="ECO:0000256" key="4">
    <source>
        <dbReference type="ARBA" id="ARBA00022676"/>
    </source>
</evidence>
<dbReference type="AlphaFoldDB" id="A0A8H4UBA1"/>
<proteinExistence type="inferred from homology"/>
<dbReference type="GO" id="GO:0016757">
    <property type="term" value="F:glycosyltransferase activity"/>
    <property type="evidence" value="ECO:0007669"/>
    <property type="project" value="UniProtKB-KW"/>
</dbReference>
<dbReference type="Gene3D" id="3.40.50.2000">
    <property type="entry name" value="Glycogen Phosphorylase B"/>
    <property type="match status" value="2"/>
</dbReference>
<dbReference type="Proteomes" id="UP000622797">
    <property type="component" value="Unassembled WGS sequence"/>
</dbReference>
<evidence type="ECO:0000256" key="5">
    <source>
        <dbReference type="ARBA" id="ARBA00022679"/>
    </source>
</evidence>
<keyword evidence="4" id="KW-0328">Glycosyltransferase</keyword>
<keyword evidence="5" id="KW-0808">Transferase</keyword>
<reference evidence="9" key="1">
    <citation type="journal article" date="2020" name="BMC Genomics">
        <title>Correction to: Identification and distribution of gene clusters required for synthesis of sphingolipid metabolism inhibitors in diverse species of the filamentous fungus Fusarium.</title>
        <authorList>
            <person name="Kim H.S."/>
            <person name="Lohmar J.M."/>
            <person name="Busman M."/>
            <person name="Brown D.W."/>
            <person name="Naumann T.A."/>
            <person name="Divon H.H."/>
            <person name="Lysoe E."/>
            <person name="Uhlig S."/>
            <person name="Proctor R.H."/>
        </authorList>
    </citation>
    <scope>NUCLEOTIDE SEQUENCE</scope>
    <source>
        <strain evidence="9">NRRL 20472</strain>
    </source>
</reference>
<reference evidence="9" key="2">
    <citation type="submission" date="2020-05" db="EMBL/GenBank/DDBJ databases">
        <authorList>
            <person name="Kim H.-S."/>
            <person name="Proctor R.H."/>
            <person name="Brown D.W."/>
        </authorList>
    </citation>
    <scope>NUCLEOTIDE SEQUENCE</scope>
    <source>
        <strain evidence="9">NRRL 20472</strain>
    </source>
</reference>
<dbReference type="PANTHER" id="PTHR47779">
    <property type="entry name" value="SYNTHASE (CCG-9), PUTATIVE (AFU_ORTHOLOGUE AFUA_3G12100)-RELATED"/>
    <property type="match status" value="1"/>
</dbReference>
<dbReference type="InterPro" id="IPR011009">
    <property type="entry name" value="Kinase-like_dom_sf"/>
</dbReference>
<dbReference type="GO" id="GO:0006006">
    <property type="term" value="P:glucose metabolic process"/>
    <property type="evidence" value="ECO:0007669"/>
    <property type="project" value="UniProtKB-KW"/>
</dbReference>
<accession>A0A8H4UBA1</accession>
<evidence type="ECO:0000313" key="9">
    <source>
        <dbReference type="EMBL" id="KAF4973258.1"/>
    </source>
</evidence>
<dbReference type="SUPFAM" id="SSF53756">
    <property type="entry name" value="UDP-Glycosyltransferase/glycogen phosphorylase"/>
    <property type="match status" value="1"/>
</dbReference>
<comment type="subunit">
    <text evidence="2">Homodimer.</text>
</comment>
<keyword evidence="10" id="KW-1185">Reference proteome</keyword>
<sequence length="1116" mass="124914">MSSKPGRKFSTGATSHRKRQMSLLVGKDGHVDAPLQTLYLGISAVFADDHTAVIALAIHDTVYLNDFSIKHISLDEDMREGQDLIADHIISEVESYEHDNFVKFIGAGLPVTLKYMSPSLCSRLWLELDIVPVVLRPDHEAKEKNFWDVKRVDEQADSMARKCILNFGPSLVPHLQVGYRGIVQTDAGFRVHLTSLQNHKDTCSSATWNSMQFYANKLREKKTKIAFFSATPQGGGVALMRHALVRLSRLLGVDVTWYVPKPRPGVFRITKNQHNILQGVSHPDQRISDPEKLSITDWIEDNAKRYWLSEGGPLRPPGEGGADVIFIDDPQMPGLIPMIKRITPDRPVLYRSHIQIRSDLVAKEGSPQADIWNYLWSTIKESDMFISHPIPKFVPHNVPKEKVVYFPATTDWIDGLNKPMNKWDTGYYAHIYNQQCRTQRMTELDWPNRKYIAQVARFDPAKGIPTVIDSYAEFRRRCDEANITDVPQLVVCGNGSIDDPDGAIIFDQTMTQLEDHYPHLLDDVSVMRLDANDQLLNMVIANAHVILQLSTREGFEIKVSEALHAGVPVIVSKEGGIPLQVKDNVNGYLVTPGDYKTVAGHLIDLFTDNELHAKMSHEAKTGVSDEVGTVGNALGWFYLAAKWQELGANPGLRGDEKWVNDMAREEAGYPYSEGENRLPRRYTERKEEVQENGECEQLEQPAYLQPVAMSLPGVDESVPPTVHVETMNPARAQMLSEVAQEELTRLTPAFKVEDTVSVGPLFSGANLAPVGDASLRALRGSQAPQAPRAMTISGQGMSLLSLRDPNALSSRVPVKRPVSSVAGEIKSSKGKRQKISTYYKDVQSLGHAPVPDANTRYLTSLLRNRTLTLCLQPLPKKGADPVKPKTYNFRISQAGLVQHENLSTLSYTRALPLSLPGQVVSSSEGDLSHTVVGELLEDVWPRLKKSEKYQYARQLRNVLHKMRAPGKVGGGGTFGSVQSGPYSLMQDKHPDHTYYAIRTRPNQKQFMALLMSTLYETVPKQVAQALVSRFCTDYQVVLTHGALCPKNIVVSNNTIVWILGWDCAGHYPAWWEYVRFFEARTTDTNGDWYEYAADIFEDEFPVELAAYQGIARCQQP</sequence>
<dbReference type="InterPro" id="IPR052078">
    <property type="entry name" value="Trehalose_Metab_GTase"/>
</dbReference>
<evidence type="ECO:0000313" key="10">
    <source>
        <dbReference type="Proteomes" id="UP000622797"/>
    </source>
</evidence>
<evidence type="ECO:0000256" key="3">
    <source>
        <dbReference type="ARBA" id="ARBA00022526"/>
    </source>
</evidence>
<dbReference type="InterPro" id="IPR001296">
    <property type="entry name" value="Glyco_trans_1"/>
</dbReference>
<evidence type="ECO:0000259" key="7">
    <source>
        <dbReference type="Pfam" id="PF00534"/>
    </source>
</evidence>
<dbReference type="SUPFAM" id="SSF56112">
    <property type="entry name" value="Protein kinase-like (PK-like)"/>
    <property type="match status" value="1"/>
</dbReference>
<organism evidence="9 10">
    <name type="scientific">Fusarium sarcochroum</name>
    <dbReference type="NCBI Taxonomy" id="1208366"/>
    <lineage>
        <taxon>Eukaryota</taxon>
        <taxon>Fungi</taxon>
        <taxon>Dikarya</taxon>
        <taxon>Ascomycota</taxon>
        <taxon>Pezizomycotina</taxon>
        <taxon>Sordariomycetes</taxon>
        <taxon>Hypocreomycetidae</taxon>
        <taxon>Hypocreales</taxon>
        <taxon>Nectriaceae</taxon>
        <taxon>Fusarium</taxon>
        <taxon>Fusarium lateritium species complex</taxon>
    </lineage>
</organism>
<gene>
    <name evidence="9" type="ORF">FSARC_413</name>
</gene>
<feature type="domain" description="Glycosyl transferase family 1" evidence="7">
    <location>
        <begin position="448"/>
        <end position="620"/>
    </location>
</feature>
<evidence type="ECO:0000259" key="8">
    <source>
        <dbReference type="Pfam" id="PF21269"/>
    </source>
</evidence>
<name>A0A8H4UBA1_9HYPO</name>
<feature type="domain" description="Trehalose synthase N-terminal" evidence="8">
    <location>
        <begin position="228"/>
        <end position="394"/>
    </location>
</feature>
<dbReference type="OrthoDB" id="937291at2759"/>
<keyword evidence="3" id="KW-0313">Glucose metabolism</keyword>
<evidence type="ECO:0000256" key="2">
    <source>
        <dbReference type="ARBA" id="ARBA00011738"/>
    </source>
</evidence>
<keyword evidence="6" id="KW-0119">Carbohydrate metabolism</keyword>
<protein>
    <recommendedName>
        <fullName evidence="11">Glycosyl transferase family 1 domain-containing protein</fullName>
    </recommendedName>
</protein>
<dbReference type="InterPro" id="IPR049438">
    <property type="entry name" value="TreT_GT1"/>
</dbReference>
<evidence type="ECO:0000256" key="6">
    <source>
        <dbReference type="ARBA" id="ARBA00023277"/>
    </source>
</evidence>
<dbReference type="EMBL" id="JABEXW010000024">
    <property type="protein sequence ID" value="KAF4973258.1"/>
    <property type="molecule type" value="Genomic_DNA"/>
</dbReference>
<comment type="caution">
    <text evidence="9">The sequence shown here is derived from an EMBL/GenBank/DDBJ whole genome shotgun (WGS) entry which is preliminary data.</text>
</comment>
<dbReference type="CDD" id="cd03792">
    <property type="entry name" value="GT4_trehalose_phosphorylase"/>
    <property type="match status" value="1"/>
</dbReference>
<dbReference type="PANTHER" id="PTHR47779:SF1">
    <property type="entry name" value="SYNTHASE (CCG-9), PUTATIVE (AFU_ORTHOLOGUE AFUA_3G12100)-RELATED"/>
    <property type="match status" value="1"/>
</dbReference>
<dbReference type="Pfam" id="PF21269">
    <property type="entry name" value="TreT_GT1"/>
    <property type="match status" value="1"/>
</dbReference>